<evidence type="ECO:0000313" key="3">
    <source>
        <dbReference type="Proteomes" id="UP000321574"/>
    </source>
</evidence>
<gene>
    <name evidence="2" type="ORF">FHP05_02335</name>
</gene>
<organism evidence="2 3">
    <name type="scientific">Cerasibacillus terrae</name>
    <dbReference type="NCBI Taxonomy" id="2498845"/>
    <lineage>
        <taxon>Bacteria</taxon>
        <taxon>Bacillati</taxon>
        <taxon>Bacillota</taxon>
        <taxon>Bacilli</taxon>
        <taxon>Bacillales</taxon>
        <taxon>Bacillaceae</taxon>
        <taxon>Cerasibacillus</taxon>
    </lineage>
</organism>
<accession>A0A5C8P2M7</accession>
<dbReference type="InterPro" id="IPR008308">
    <property type="entry name" value="YpbB-like"/>
</dbReference>
<proteinExistence type="predicted"/>
<sequence length="351" mass="41155">MSTMYFDSIILYSTKKIGQSRTSSAIYHLLNGRKSIQTLQDAKIFELESFYSIYPNLSKVVFQQKLTKLVKNGYLTIVNNDNVFDITDAGEKWLQTQQSHFCFQALNGIKYAKTADIFFKRLLLFIQTIINSNEEFFSFIPINDEKEITAWVKIFYKKVRPYQKKVKKNLFKELKLLLKTIPEELSNMFVDRLSGYKNYGLSTQQLAAKYQLSVDDINILFVGMTHHILSELEREKFKYNLLSLFVELPSERLPISLSANKTNQLLRKGSSLDEIAKLRKLRINTVEDHIVEISLYDPYFPFESYVSEEEQIIITDAIQRTKSYKLKDIKEKVNEQISYFQIRLILTKLTK</sequence>
<name>A0A5C8P2M7_9BACI</name>
<dbReference type="PIRSF" id="PIRSF021350">
    <property type="entry name" value="UCP021350"/>
    <property type="match status" value="1"/>
</dbReference>
<comment type="caution">
    <text evidence="2">The sequence shown here is derived from an EMBL/GenBank/DDBJ whole genome shotgun (WGS) entry which is preliminary data.</text>
</comment>
<dbReference type="Pfam" id="PF14493">
    <property type="entry name" value="HTH_40"/>
    <property type="match status" value="1"/>
</dbReference>
<dbReference type="EMBL" id="VDUW01000001">
    <property type="protein sequence ID" value="TXL67880.1"/>
    <property type="molecule type" value="Genomic_DNA"/>
</dbReference>
<dbReference type="InterPro" id="IPR029491">
    <property type="entry name" value="Helicase_HTH"/>
</dbReference>
<dbReference type="Proteomes" id="UP000321574">
    <property type="component" value="Unassembled WGS sequence"/>
</dbReference>
<protein>
    <recommendedName>
        <fullName evidence="1">Helicase Helix-turn-helix domain-containing protein</fullName>
    </recommendedName>
</protein>
<evidence type="ECO:0000313" key="2">
    <source>
        <dbReference type="EMBL" id="TXL67880.1"/>
    </source>
</evidence>
<evidence type="ECO:0000259" key="1">
    <source>
        <dbReference type="Pfam" id="PF14493"/>
    </source>
</evidence>
<feature type="domain" description="Helicase Helix-turn-helix" evidence="1">
    <location>
        <begin position="258"/>
        <end position="346"/>
    </location>
</feature>
<reference evidence="2 3" key="1">
    <citation type="submission" date="2019-06" db="EMBL/GenBank/DDBJ databases">
        <title>Cerasibacillus sp. nov., isolated from maize field.</title>
        <authorList>
            <person name="Lin S.-Y."/>
            <person name="Tsai C.-F."/>
            <person name="Young C.-C."/>
        </authorList>
    </citation>
    <scope>NUCLEOTIDE SEQUENCE [LARGE SCALE GENOMIC DNA]</scope>
    <source>
        <strain evidence="2 3">CC-CFT480</strain>
    </source>
</reference>
<keyword evidence="3" id="KW-1185">Reference proteome</keyword>
<dbReference type="AlphaFoldDB" id="A0A5C8P2M7"/>
<dbReference type="OrthoDB" id="2354672at2"/>